<evidence type="ECO:0000256" key="4">
    <source>
        <dbReference type="ARBA" id="ARBA00023163"/>
    </source>
</evidence>
<dbReference type="GO" id="GO:0032993">
    <property type="term" value="C:protein-DNA complex"/>
    <property type="evidence" value="ECO:0007669"/>
    <property type="project" value="TreeGrafter"/>
</dbReference>
<feature type="domain" description="HTH lysR-type" evidence="5">
    <location>
        <begin position="9"/>
        <end position="66"/>
    </location>
</feature>
<protein>
    <submittedName>
        <fullName evidence="6">LysR family transcriptional regulator</fullName>
    </submittedName>
</protein>
<reference evidence="6" key="1">
    <citation type="journal article" date="2021" name="PeerJ">
        <title>Extensive microbial diversity within the chicken gut microbiome revealed by metagenomics and culture.</title>
        <authorList>
            <person name="Gilroy R."/>
            <person name="Ravi A."/>
            <person name="Getino M."/>
            <person name="Pursley I."/>
            <person name="Horton D.L."/>
            <person name="Alikhan N.F."/>
            <person name="Baker D."/>
            <person name="Gharbi K."/>
            <person name="Hall N."/>
            <person name="Watson M."/>
            <person name="Adriaenssens E.M."/>
            <person name="Foster-Nyarko E."/>
            <person name="Jarju S."/>
            <person name="Secka A."/>
            <person name="Antonio M."/>
            <person name="Oren A."/>
            <person name="Chaudhuri R.R."/>
            <person name="La Ragione R."/>
            <person name="Hildebrand F."/>
            <person name="Pallen M.J."/>
        </authorList>
    </citation>
    <scope>NUCLEOTIDE SEQUENCE</scope>
    <source>
        <strain evidence="6">CHK192-9172</strain>
    </source>
</reference>
<keyword evidence="4" id="KW-0804">Transcription</keyword>
<dbReference type="Pfam" id="PF03466">
    <property type="entry name" value="LysR_substrate"/>
    <property type="match status" value="1"/>
</dbReference>
<dbReference type="Gene3D" id="3.40.190.10">
    <property type="entry name" value="Periplasmic binding protein-like II"/>
    <property type="match status" value="2"/>
</dbReference>
<dbReference type="AlphaFoldDB" id="A0A9D2D374"/>
<keyword evidence="3" id="KW-0238">DNA-binding</keyword>
<organism evidence="6 7">
    <name type="scientific">Candidatus Eubacterium avistercoris</name>
    <dbReference type="NCBI Taxonomy" id="2838567"/>
    <lineage>
        <taxon>Bacteria</taxon>
        <taxon>Bacillati</taxon>
        <taxon>Bacillota</taxon>
        <taxon>Clostridia</taxon>
        <taxon>Eubacteriales</taxon>
        <taxon>Eubacteriaceae</taxon>
        <taxon>Eubacterium</taxon>
    </lineage>
</organism>
<dbReference type="GO" id="GO:0003700">
    <property type="term" value="F:DNA-binding transcription factor activity"/>
    <property type="evidence" value="ECO:0007669"/>
    <property type="project" value="InterPro"/>
</dbReference>
<evidence type="ECO:0000256" key="1">
    <source>
        <dbReference type="ARBA" id="ARBA00009437"/>
    </source>
</evidence>
<evidence type="ECO:0000256" key="2">
    <source>
        <dbReference type="ARBA" id="ARBA00023015"/>
    </source>
</evidence>
<name>A0A9D2D374_9FIRM</name>
<dbReference type="Pfam" id="PF00126">
    <property type="entry name" value="HTH_1"/>
    <property type="match status" value="1"/>
</dbReference>
<dbReference type="InterPro" id="IPR000847">
    <property type="entry name" value="LysR_HTH_N"/>
</dbReference>
<evidence type="ECO:0000313" key="7">
    <source>
        <dbReference type="Proteomes" id="UP000824024"/>
    </source>
</evidence>
<dbReference type="CDD" id="cd05466">
    <property type="entry name" value="PBP2_LTTR_substrate"/>
    <property type="match status" value="1"/>
</dbReference>
<dbReference type="PROSITE" id="PS50931">
    <property type="entry name" value="HTH_LYSR"/>
    <property type="match status" value="1"/>
</dbReference>
<dbReference type="FunFam" id="1.10.10.10:FF:000001">
    <property type="entry name" value="LysR family transcriptional regulator"/>
    <property type="match status" value="1"/>
</dbReference>
<proteinExistence type="inferred from homology"/>
<dbReference type="PRINTS" id="PR00039">
    <property type="entry name" value="HTHLYSR"/>
</dbReference>
<dbReference type="SUPFAM" id="SSF53850">
    <property type="entry name" value="Periplasmic binding protein-like II"/>
    <property type="match status" value="1"/>
</dbReference>
<keyword evidence="2" id="KW-0805">Transcription regulation</keyword>
<dbReference type="Gene3D" id="1.10.10.10">
    <property type="entry name" value="Winged helix-like DNA-binding domain superfamily/Winged helix DNA-binding domain"/>
    <property type="match status" value="1"/>
</dbReference>
<sequence>MREINIYNLQLMDFELFLNVAKYESFTKAGERMFMTQSRVSKRISIMEDELGLRLFIRNKRKVVLTPAGRILARRLRNISDDILNAIQEAHVAQTGMSGQLKLGFLEWGTIVFMDKLEEFRKNNPQISIDICRSNFSELRNQLFFSRMDIIFSTSYDSCQLSENEYLFIPLKEVSLVAYMSPKNPLSHRESLTINDLRSEPLLMVDRNSSSGYGEYIHGLFLKHNIHPLISRYAHDGGAHIGNLLLNTGILLASEVFLADSWQTQISRVPIQDETVTILAVCKKQNNNPALSKLLETFGYNKTG</sequence>
<dbReference type="GO" id="GO:0003677">
    <property type="term" value="F:DNA binding"/>
    <property type="evidence" value="ECO:0007669"/>
    <property type="project" value="UniProtKB-KW"/>
</dbReference>
<dbReference type="InterPro" id="IPR036390">
    <property type="entry name" value="WH_DNA-bd_sf"/>
</dbReference>
<dbReference type="PANTHER" id="PTHR30346:SF0">
    <property type="entry name" value="HCA OPERON TRANSCRIPTIONAL ACTIVATOR HCAR"/>
    <property type="match status" value="1"/>
</dbReference>
<evidence type="ECO:0000313" key="6">
    <source>
        <dbReference type="EMBL" id="HIZ07611.1"/>
    </source>
</evidence>
<evidence type="ECO:0000256" key="3">
    <source>
        <dbReference type="ARBA" id="ARBA00023125"/>
    </source>
</evidence>
<dbReference type="InterPro" id="IPR036388">
    <property type="entry name" value="WH-like_DNA-bd_sf"/>
</dbReference>
<comment type="similarity">
    <text evidence="1">Belongs to the LysR transcriptional regulatory family.</text>
</comment>
<dbReference type="InterPro" id="IPR005119">
    <property type="entry name" value="LysR_subst-bd"/>
</dbReference>
<comment type="caution">
    <text evidence="6">The sequence shown here is derived from an EMBL/GenBank/DDBJ whole genome shotgun (WGS) entry which is preliminary data.</text>
</comment>
<dbReference type="Proteomes" id="UP000824024">
    <property type="component" value="Unassembled WGS sequence"/>
</dbReference>
<dbReference type="SUPFAM" id="SSF46785">
    <property type="entry name" value="Winged helix' DNA-binding domain"/>
    <property type="match status" value="1"/>
</dbReference>
<accession>A0A9D2D374</accession>
<reference evidence="6" key="2">
    <citation type="submission" date="2021-04" db="EMBL/GenBank/DDBJ databases">
        <authorList>
            <person name="Gilroy R."/>
        </authorList>
    </citation>
    <scope>NUCLEOTIDE SEQUENCE</scope>
    <source>
        <strain evidence="6">CHK192-9172</strain>
    </source>
</reference>
<dbReference type="PANTHER" id="PTHR30346">
    <property type="entry name" value="TRANSCRIPTIONAL DUAL REGULATOR HCAR-RELATED"/>
    <property type="match status" value="1"/>
</dbReference>
<dbReference type="EMBL" id="DXCH01000185">
    <property type="protein sequence ID" value="HIZ07611.1"/>
    <property type="molecule type" value="Genomic_DNA"/>
</dbReference>
<gene>
    <name evidence="6" type="ORF">IAA08_06725</name>
</gene>
<evidence type="ECO:0000259" key="5">
    <source>
        <dbReference type="PROSITE" id="PS50931"/>
    </source>
</evidence>